<dbReference type="AlphaFoldDB" id="A0A927D0E0"/>
<dbReference type="Gene3D" id="3.40.630.10">
    <property type="entry name" value="Zn peptidases"/>
    <property type="match status" value="1"/>
</dbReference>
<feature type="region of interest" description="Disordered" evidence="1">
    <location>
        <begin position="445"/>
        <end position="472"/>
    </location>
</feature>
<dbReference type="SUPFAM" id="SSF52025">
    <property type="entry name" value="PA domain"/>
    <property type="match status" value="1"/>
</dbReference>
<dbReference type="InterPro" id="IPR003137">
    <property type="entry name" value="PA_domain"/>
</dbReference>
<comment type="caution">
    <text evidence="5">The sequence shown here is derived from an EMBL/GenBank/DDBJ whole genome shotgun (WGS) entry which is preliminary data.</text>
</comment>
<dbReference type="InterPro" id="IPR039373">
    <property type="entry name" value="Peptidase_M28B"/>
</dbReference>
<evidence type="ECO:0000256" key="2">
    <source>
        <dbReference type="SAM" id="SignalP"/>
    </source>
</evidence>
<evidence type="ECO:0000259" key="3">
    <source>
        <dbReference type="Pfam" id="PF02225"/>
    </source>
</evidence>
<evidence type="ECO:0000259" key="4">
    <source>
        <dbReference type="Pfam" id="PF04389"/>
    </source>
</evidence>
<name>A0A927D0E0_9BACI</name>
<proteinExistence type="predicted"/>
<dbReference type="Pfam" id="PF02225">
    <property type="entry name" value="PA"/>
    <property type="match status" value="1"/>
</dbReference>
<reference evidence="5" key="1">
    <citation type="submission" date="2020-09" db="EMBL/GenBank/DDBJ databases">
        <title>Bacillus faecalis sp. nov., a moderately halophilic bacterium isolated from cow faeces.</title>
        <authorList>
            <person name="Jiang L."/>
            <person name="Lee J."/>
        </authorList>
    </citation>
    <scope>NUCLEOTIDE SEQUENCE</scope>
    <source>
        <strain evidence="5">AGMB 02131</strain>
    </source>
</reference>
<feature type="chain" id="PRO_5038710909" evidence="2">
    <location>
        <begin position="27"/>
        <end position="472"/>
    </location>
</feature>
<dbReference type="Pfam" id="PF04389">
    <property type="entry name" value="Peptidase_M28"/>
    <property type="match status" value="1"/>
</dbReference>
<organism evidence="5 6">
    <name type="scientific">Peribacillus faecalis</name>
    <dbReference type="NCBI Taxonomy" id="2772559"/>
    <lineage>
        <taxon>Bacteria</taxon>
        <taxon>Bacillati</taxon>
        <taxon>Bacillota</taxon>
        <taxon>Bacilli</taxon>
        <taxon>Bacillales</taxon>
        <taxon>Bacillaceae</taxon>
        <taxon>Peribacillus</taxon>
    </lineage>
</organism>
<evidence type="ECO:0000313" key="5">
    <source>
        <dbReference type="EMBL" id="MBD3110351.1"/>
    </source>
</evidence>
<feature type="compositionally biased region" description="Basic residues" evidence="1">
    <location>
        <begin position="450"/>
        <end position="472"/>
    </location>
</feature>
<feature type="signal peptide" evidence="2">
    <location>
        <begin position="1"/>
        <end position="26"/>
    </location>
</feature>
<dbReference type="Gene3D" id="3.50.30.30">
    <property type="match status" value="1"/>
</dbReference>
<dbReference type="EMBL" id="JACXSI010000068">
    <property type="protein sequence ID" value="MBD3110351.1"/>
    <property type="molecule type" value="Genomic_DNA"/>
</dbReference>
<dbReference type="Proteomes" id="UP000602076">
    <property type="component" value="Unassembled WGS sequence"/>
</dbReference>
<gene>
    <name evidence="5" type="ORF">IEO70_18660</name>
</gene>
<accession>A0A927D0E0</accession>
<dbReference type="InterPro" id="IPR046450">
    <property type="entry name" value="PA_dom_sf"/>
</dbReference>
<dbReference type="InterPro" id="IPR007484">
    <property type="entry name" value="Peptidase_M28"/>
</dbReference>
<feature type="domain" description="PA" evidence="3">
    <location>
        <begin position="135"/>
        <end position="219"/>
    </location>
</feature>
<dbReference type="RefSeq" id="WP_190999887.1">
    <property type="nucleotide sequence ID" value="NZ_JACXSI010000068.1"/>
</dbReference>
<sequence>MKRKKKLIPLSILATGLLLSSVTVPVATTSAKPVITSNNSLITNSDKQVINKINVNRIYQHIEYLSAVPRIAGTDAEYQAVQYIKKQLESYGYKTEIQEFTYTGYRDPSTVQLSVEGYSSELKPRSFSYTIDGNVTGELMYAGLGTKAELENIDLTGKIALIQRGSINFQEKVLNAAEKGALAVIIYNNAEGDLNGTLGSAHDNYVPAVSISKAEGEALVAALGGGQALTANVLVEGSFTGEQTSHNVIAKKAPTNKKKDTGNIIAIGAHHDSVALAPGANDNASGTAVVLELARVFKNLPTDTELHFLTYGAEELGLIGSEYYVNSLPQETLNRIIGNFNLDMVGSRDAGDLVLNTVDGKANFVTDLAQASSLRLNGSATPYQEGGRSDHVSFFEAGIPSASFIHSPTEPWYHTPEDTIDKISKEKLLDVAEIVGSAVYDYAQFDQKGPKPKPKKGKKQKFPELHHKKHLK</sequence>
<dbReference type="PANTHER" id="PTHR10404">
    <property type="entry name" value="N-ACETYLATED-ALPHA-LINKED ACIDIC DIPEPTIDASE"/>
    <property type="match status" value="1"/>
</dbReference>
<protein>
    <submittedName>
        <fullName evidence="5">M28 family peptidase</fullName>
    </submittedName>
</protein>
<dbReference type="SUPFAM" id="SSF53187">
    <property type="entry name" value="Zn-dependent exopeptidases"/>
    <property type="match status" value="1"/>
</dbReference>
<keyword evidence="6" id="KW-1185">Reference proteome</keyword>
<dbReference type="CDD" id="cd02133">
    <property type="entry name" value="PA_C5a_like"/>
    <property type="match status" value="1"/>
</dbReference>
<evidence type="ECO:0000313" key="6">
    <source>
        <dbReference type="Proteomes" id="UP000602076"/>
    </source>
</evidence>
<evidence type="ECO:0000256" key="1">
    <source>
        <dbReference type="SAM" id="MobiDB-lite"/>
    </source>
</evidence>
<keyword evidence="2" id="KW-0732">Signal</keyword>
<feature type="domain" description="Peptidase M28" evidence="4">
    <location>
        <begin position="247"/>
        <end position="437"/>
    </location>
</feature>
<dbReference type="PANTHER" id="PTHR10404:SF46">
    <property type="entry name" value="VACUOLAR PROTEIN SORTING-ASSOCIATED PROTEIN 70"/>
    <property type="match status" value="1"/>
</dbReference>